<dbReference type="STRING" id="417102.CA982_20255"/>
<feature type="transmembrane region" description="Helical" evidence="10">
    <location>
        <begin position="220"/>
        <end position="244"/>
    </location>
</feature>
<keyword evidence="8" id="KW-0868">Chloride</keyword>
<evidence type="ECO:0000313" key="11">
    <source>
        <dbReference type="EMBL" id="OUC76854.1"/>
    </source>
</evidence>
<comment type="caution">
    <text evidence="11">The sequence shown here is derived from an EMBL/GenBank/DDBJ whole genome shotgun (WGS) entry which is preliminary data.</text>
</comment>
<keyword evidence="9" id="KW-0407">Ion channel</keyword>
<dbReference type="Gene3D" id="1.10.3080.10">
    <property type="entry name" value="Clc chloride channel"/>
    <property type="match status" value="1"/>
</dbReference>
<evidence type="ECO:0000256" key="6">
    <source>
        <dbReference type="ARBA" id="ARBA00023136"/>
    </source>
</evidence>
<dbReference type="GO" id="GO:0034707">
    <property type="term" value="C:chloride channel complex"/>
    <property type="evidence" value="ECO:0007669"/>
    <property type="project" value="UniProtKB-KW"/>
</dbReference>
<evidence type="ECO:0000313" key="12">
    <source>
        <dbReference type="Proteomes" id="UP000194632"/>
    </source>
</evidence>
<proteinExistence type="predicted"/>
<dbReference type="Pfam" id="PF00654">
    <property type="entry name" value="Voltage_CLC"/>
    <property type="match status" value="1"/>
</dbReference>
<feature type="transmembrane region" description="Helical" evidence="10">
    <location>
        <begin position="158"/>
        <end position="177"/>
    </location>
</feature>
<evidence type="ECO:0000256" key="10">
    <source>
        <dbReference type="SAM" id="Phobius"/>
    </source>
</evidence>
<feature type="transmembrane region" description="Helical" evidence="10">
    <location>
        <begin position="294"/>
        <end position="315"/>
    </location>
</feature>
<feature type="transmembrane region" description="Helical" evidence="10">
    <location>
        <begin position="327"/>
        <end position="351"/>
    </location>
</feature>
<evidence type="ECO:0000256" key="9">
    <source>
        <dbReference type="ARBA" id="ARBA00023303"/>
    </source>
</evidence>
<dbReference type="SUPFAM" id="SSF81340">
    <property type="entry name" value="Clc chloride channel"/>
    <property type="match status" value="1"/>
</dbReference>
<keyword evidence="2" id="KW-0813">Transport</keyword>
<reference evidence="11 12" key="1">
    <citation type="submission" date="2017-05" db="EMBL/GenBank/DDBJ databases">
        <title>Biotechnological potential of actinobacteria isolated from South African environments.</title>
        <authorList>
            <person name="Le Roes-Hill M."/>
            <person name="Prins A."/>
            <person name="Durrell K.A."/>
        </authorList>
    </citation>
    <scope>NUCLEOTIDE SEQUENCE [LARGE SCALE GENOMIC DNA]</scope>
    <source>
        <strain evidence="11">BS2</strain>
    </source>
</reference>
<keyword evidence="6 10" id="KW-0472">Membrane</keyword>
<feature type="transmembrane region" description="Helical" evidence="10">
    <location>
        <begin position="12"/>
        <end position="34"/>
    </location>
</feature>
<dbReference type="Proteomes" id="UP000194632">
    <property type="component" value="Unassembled WGS sequence"/>
</dbReference>
<dbReference type="RefSeq" id="WP_086537039.1">
    <property type="nucleotide sequence ID" value="NZ_NGFO01000027.1"/>
</dbReference>
<evidence type="ECO:0000256" key="4">
    <source>
        <dbReference type="ARBA" id="ARBA00022989"/>
    </source>
</evidence>
<evidence type="ECO:0000256" key="3">
    <source>
        <dbReference type="ARBA" id="ARBA00022692"/>
    </source>
</evidence>
<feature type="transmembrane region" description="Helical" evidence="10">
    <location>
        <begin position="264"/>
        <end position="282"/>
    </location>
</feature>
<organism evidence="11 12">
    <name type="scientific">Gordonia lacunae</name>
    <dbReference type="NCBI Taxonomy" id="417102"/>
    <lineage>
        <taxon>Bacteria</taxon>
        <taxon>Bacillati</taxon>
        <taxon>Actinomycetota</taxon>
        <taxon>Actinomycetes</taxon>
        <taxon>Mycobacteriales</taxon>
        <taxon>Gordoniaceae</taxon>
        <taxon>Gordonia</taxon>
    </lineage>
</organism>
<evidence type="ECO:0000256" key="7">
    <source>
        <dbReference type="ARBA" id="ARBA00023173"/>
    </source>
</evidence>
<keyword evidence="7" id="KW-0869">Chloride channel</keyword>
<feature type="transmembrane region" description="Helical" evidence="10">
    <location>
        <begin position="363"/>
        <end position="382"/>
    </location>
</feature>
<keyword evidence="3 10" id="KW-0812">Transmembrane</keyword>
<dbReference type="PRINTS" id="PR00762">
    <property type="entry name" value="CLCHANNEL"/>
</dbReference>
<protein>
    <submittedName>
        <fullName evidence="11">ClC family H(+)/Cl(-) exchange transporter</fullName>
    </submittedName>
</protein>
<name>A0A243Q5Z9_9ACTN</name>
<dbReference type="InterPro" id="IPR001807">
    <property type="entry name" value="ClC"/>
</dbReference>
<evidence type="ECO:0000256" key="1">
    <source>
        <dbReference type="ARBA" id="ARBA00004141"/>
    </source>
</evidence>
<evidence type="ECO:0000256" key="5">
    <source>
        <dbReference type="ARBA" id="ARBA00023065"/>
    </source>
</evidence>
<dbReference type="PANTHER" id="PTHR43427:SF6">
    <property type="entry name" value="CHLORIDE CHANNEL PROTEIN CLC-E"/>
    <property type="match status" value="1"/>
</dbReference>
<dbReference type="OrthoDB" id="9767361at2"/>
<keyword evidence="4 10" id="KW-1133">Transmembrane helix</keyword>
<feature type="transmembrane region" description="Helical" evidence="10">
    <location>
        <begin position="402"/>
        <end position="421"/>
    </location>
</feature>
<dbReference type="AlphaFoldDB" id="A0A243Q5Z9"/>
<dbReference type="PANTHER" id="PTHR43427">
    <property type="entry name" value="CHLORIDE CHANNEL PROTEIN CLC-E"/>
    <property type="match status" value="1"/>
</dbReference>
<feature type="transmembrane region" description="Helical" evidence="10">
    <location>
        <begin position="54"/>
        <end position="76"/>
    </location>
</feature>
<accession>A0A243Q5Z9</accession>
<evidence type="ECO:0000256" key="8">
    <source>
        <dbReference type="ARBA" id="ARBA00023214"/>
    </source>
</evidence>
<comment type="subcellular location">
    <subcellularLocation>
        <location evidence="1">Membrane</location>
        <topology evidence="1">Multi-pass membrane protein</topology>
    </subcellularLocation>
</comment>
<sequence>MTSPQPADRGLVRLCVLAVVAGLVTGVLGGAFRWCLGHLDRWRVEMLDWSAGLGVPGWLVPIAVTAAGAAVGALAVRLVPTAAGSGIQHVEAVERGEASPAPLRLIPAKFIGALASIGSGLVLGREGPTVHMGAVVGAEAGRRGGLADADVRVLQTSLSGAGLAVAFTAPIGGALFALEEVGRSVRLRLVVPTVFAVVAAVAAGRLILGDRPEFDVPSLDVPSVTVLPVFVVFGLVSGLIGIAYSRMVLGTLGWVGRFSRVPPIGRAALIGAAIGALLALDARTAGGGDGLTQAVVDGGVVLPALVALFLVRFVAGPLSYAAGTPGGLFAPLLALGALWGAAFAELADLVVQQPDPAGSGFRGAMVLAGMAALFGAVVRAPLTGMVVVMEMTATTTVALPMLTATAAAVLVANLSGLPPVYDSLRERMLAKPARRQEPPPAP</sequence>
<dbReference type="InterPro" id="IPR050368">
    <property type="entry name" value="ClC-type_chloride_channel"/>
</dbReference>
<keyword evidence="12" id="KW-1185">Reference proteome</keyword>
<dbReference type="GO" id="GO:0005254">
    <property type="term" value="F:chloride channel activity"/>
    <property type="evidence" value="ECO:0007669"/>
    <property type="project" value="UniProtKB-KW"/>
</dbReference>
<evidence type="ECO:0000256" key="2">
    <source>
        <dbReference type="ARBA" id="ARBA00022448"/>
    </source>
</evidence>
<dbReference type="EMBL" id="NGFO01000027">
    <property type="protein sequence ID" value="OUC76854.1"/>
    <property type="molecule type" value="Genomic_DNA"/>
</dbReference>
<dbReference type="CDD" id="cd01031">
    <property type="entry name" value="EriC"/>
    <property type="match status" value="1"/>
</dbReference>
<feature type="transmembrane region" description="Helical" evidence="10">
    <location>
        <begin position="189"/>
        <end position="208"/>
    </location>
</feature>
<dbReference type="InterPro" id="IPR014743">
    <property type="entry name" value="Cl-channel_core"/>
</dbReference>
<gene>
    <name evidence="11" type="ORF">CA982_20255</name>
</gene>
<keyword evidence="5" id="KW-0406">Ion transport</keyword>